<name>A0A0X3V8T3_9ACTN</name>
<keyword evidence="6" id="KW-0418">Kinase</keyword>
<evidence type="ECO:0000256" key="3">
    <source>
        <dbReference type="ARBA" id="ARBA00022553"/>
    </source>
</evidence>
<dbReference type="Gene3D" id="1.20.5.1930">
    <property type="match status" value="1"/>
</dbReference>
<accession>A0A0X3V8T3</accession>
<organism evidence="11 12">
    <name type="scientific">Actinoplanes awajinensis subsp. mycoplanecinus</name>
    <dbReference type="NCBI Taxonomy" id="135947"/>
    <lineage>
        <taxon>Bacteria</taxon>
        <taxon>Bacillati</taxon>
        <taxon>Actinomycetota</taxon>
        <taxon>Actinomycetes</taxon>
        <taxon>Micromonosporales</taxon>
        <taxon>Micromonosporaceae</taxon>
        <taxon>Actinoplanes</taxon>
    </lineage>
</organism>
<keyword evidence="5" id="KW-0547">Nucleotide-binding</keyword>
<comment type="caution">
    <text evidence="11">The sequence shown here is derived from an EMBL/GenBank/DDBJ whole genome shotgun (WGS) entry which is preliminary data.</text>
</comment>
<keyword evidence="4" id="KW-0808">Transferase</keyword>
<dbReference type="EMBL" id="LLZH01000016">
    <property type="protein sequence ID" value="KUL41213.1"/>
    <property type="molecule type" value="Genomic_DNA"/>
</dbReference>
<feature type="domain" description="Signal transduction histidine kinase subgroup 3 dimerisation and phosphoacceptor" evidence="10">
    <location>
        <begin position="34"/>
        <end position="100"/>
    </location>
</feature>
<dbReference type="PANTHER" id="PTHR24421">
    <property type="entry name" value="NITRATE/NITRITE SENSOR PROTEIN NARX-RELATED"/>
    <property type="match status" value="1"/>
</dbReference>
<evidence type="ECO:0000259" key="10">
    <source>
        <dbReference type="Pfam" id="PF07730"/>
    </source>
</evidence>
<feature type="compositionally biased region" description="Gly residues" evidence="9">
    <location>
        <begin position="1"/>
        <end position="11"/>
    </location>
</feature>
<evidence type="ECO:0000256" key="8">
    <source>
        <dbReference type="ARBA" id="ARBA00023012"/>
    </source>
</evidence>
<dbReference type="AlphaFoldDB" id="A0A0X3V8T3"/>
<evidence type="ECO:0000256" key="5">
    <source>
        <dbReference type="ARBA" id="ARBA00022741"/>
    </source>
</evidence>
<dbReference type="InterPro" id="IPR011712">
    <property type="entry name" value="Sig_transdc_His_kin_sub3_dim/P"/>
</dbReference>
<evidence type="ECO:0000256" key="6">
    <source>
        <dbReference type="ARBA" id="ARBA00022777"/>
    </source>
</evidence>
<keyword evidence="7" id="KW-0067">ATP-binding</keyword>
<evidence type="ECO:0000313" key="11">
    <source>
        <dbReference type="EMBL" id="KUL41213.1"/>
    </source>
</evidence>
<comment type="catalytic activity">
    <reaction evidence="1">
        <text>ATP + protein L-histidine = ADP + protein N-phospho-L-histidine.</text>
        <dbReference type="EC" id="2.7.13.3"/>
    </reaction>
</comment>
<keyword evidence="8" id="KW-0902">Two-component regulatory system</keyword>
<dbReference type="RefSeq" id="WP_067685466.1">
    <property type="nucleotide sequence ID" value="NZ_LLZH01000016.1"/>
</dbReference>
<feature type="region of interest" description="Disordered" evidence="9">
    <location>
        <begin position="1"/>
        <end position="26"/>
    </location>
</feature>
<evidence type="ECO:0000256" key="2">
    <source>
        <dbReference type="ARBA" id="ARBA00012438"/>
    </source>
</evidence>
<evidence type="ECO:0000256" key="1">
    <source>
        <dbReference type="ARBA" id="ARBA00000085"/>
    </source>
</evidence>
<dbReference type="GO" id="GO:0016020">
    <property type="term" value="C:membrane"/>
    <property type="evidence" value="ECO:0007669"/>
    <property type="project" value="InterPro"/>
</dbReference>
<evidence type="ECO:0000313" key="12">
    <source>
        <dbReference type="Proteomes" id="UP000053244"/>
    </source>
</evidence>
<keyword evidence="3" id="KW-0597">Phosphoprotein</keyword>
<reference evidence="11 12" key="1">
    <citation type="submission" date="2015-10" db="EMBL/GenBank/DDBJ databases">
        <authorList>
            <person name="Gilbert D.G."/>
        </authorList>
    </citation>
    <scope>NUCLEOTIDE SEQUENCE [LARGE SCALE GENOMIC DNA]</scope>
    <source>
        <strain evidence="11 12">NRRL B-16712</strain>
    </source>
</reference>
<evidence type="ECO:0000256" key="4">
    <source>
        <dbReference type="ARBA" id="ARBA00022679"/>
    </source>
</evidence>
<sequence length="156" mass="16574">MAVELVGGGQGRCADRGRRRQSREDEVRHRVAEERLRIARELHDVVAHHMAVINVQAGAAVYALSRQPEAAEPPLNHIRRASGMVLKELAAIVGLLRQPGDAEAEHQPQPGLDRLPELLETFTADPAGHEGADRPAAVPGRPAAAGATGAGAAHRP</sequence>
<protein>
    <recommendedName>
        <fullName evidence="2">histidine kinase</fullName>
        <ecNumber evidence="2">2.7.13.3</ecNumber>
    </recommendedName>
</protein>
<dbReference type="InterPro" id="IPR050482">
    <property type="entry name" value="Sensor_HK_TwoCompSys"/>
</dbReference>
<evidence type="ECO:0000256" key="7">
    <source>
        <dbReference type="ARBA" id="ARBA00022840"/>
    </source>
</evidence>
<dbReference type="PANTHER" id="PTHR24421:SF10">
    <property type="entry name" value="NITRATE_NITRITE SENSOR PROTEIN NARQ"/>
    <property type="match status" value="1"/>
</dbReference>
<dbReference type="EC" id="2.7.13.3" evidence="2"/>
<feature type="compositionally biased region" description="Low complexity" evidence="9">
    <location>
        <begin position="134"/>
        <end position="156"/>
    </location>
</feature>
<dbReference type="Pfam" id="PF07730">
    <property type="entry name" value="HisKA_3"/>
    <property type="match status" value="1"/>
</dbReference>
<dbReference type="GO" id="GO:0000155">
    <property type="term" value="F:phosphorelay sensor kinase activity"/>
    <property type="evidence" value="ECO:0007669"/>
    <property type="project" value="InterPro"/>
</dbReference>
<gene>
    <name evidence="11" type="ORF">ADL15_05285</name>
</gene>
<dbReference type="GO" id="GO:0005524">
    <property type="term" value="F:ATP binding"/>
    <property type="evidence" value="ECO:0007669"/>
    <property type="project" value="UniProtKB-KW"/>
</dbReference>
<proteinExistence type="predicted"/>
<feature type="region of interest" description="Disordered" evidence="9">
    <location>
        <begin position="123"/>
        <end position="156"/>
    </location>
</feature>
<dbReference type="GO" id="GO:0046983">
    <property type="term" value="F:protein dimerization activity"/>
    <property type="evidence" value="ECO:0007669"/>
    <property type="project" value="InterPro"/>
</dbReference>
<evidence type="ECO:0000256" key="9">
    <source>
        <dbReference type="SAM" id="MobiDB-lite"/>
    </source>
</evidence>
<dbReference type="Proteomes" id="UP000053244">
    <property type="component" value="Unassembled WGS sequence"/>
</dbReference>
<keyword evidence="12" id="KW-1185">Reference proteome</keyword>